<dbReference type="EC" id="3.5.1.98" evidence="4"/>
<dbReference type="Pfam" id="PF00850">
    <property type="entry name" value="Hist_deacetyl"/>
    <property type="match status" value="3"/>
</dbReference>
<keyword evidence="16" id="KW-1185">Reference proteome</keyword>
<keyword evidence="6" id="KW-0808">Transferase</keyword>
<proteinExistence type="inferred from homology"/>
<evidence type="ECO:0000256" key="10">
    <source>
        <dbReference type="ARBA" id="ARBA00023015"/>
    </source>
</evidence>
<evidence type="ECO:0000256" key="8">
    <source>
        <dbReference type="ARBA" id="ARBA00022801"/>
    </source>
</evidence>
<feature type="region of interest" description="Disordered" evidence="13">
    <location>
        <begin position="86"/>
        <end position="135"/>
    </location>
</feature>
<comment type="similarity">
    <text evidence="3">Belongs to the histone deacetylase family. HD type 2 subfamily.</text>
</comment>
<protein>
    <recommendedName>
        <fullName evidence="4">histone deacetylase</fullName>
        <ecNumber evidence="4">3.5.1.98</ecNumber>
    </recommendedName>
</protein>
<keyword evidence="5" id="KW-0678">Repressor</keyword>
<evidence type="ECO:0000256" key="3">
    <source>
        <dbReference type="ARBA" id="ARBA00007738"/>
    </source>
</evidence>
<evidence type="ECO:0000256" key="4">
    <source>
        <dbReference type="ARBA" id="ARBA00012111"/>
    </source>
</evidence>
<dbReference type="InterPro" id="IPR023801">
    <property type="entry name" value="His_deacetylse_dom"/>
</dbReference>
<dbReference type="InterPro" id="IPR038286">
    <property type="entry name" value="IPK_sf"/>
</dbReference>
<feature type="domain" description="Histone deacetylase" evidence="14">
    <location>
        <begin position="418"/>
        <end position="519"/>
    </location>
</feature>
<name>A0A1D3TGJ7_PLAOA</name>
<dbReference type="InterPro" id="IPR000286">
    <property type="entry name" value="HDACs"/>
</dbReference>
<gene>
    <name evidence="15" type="primary">HDA2</name>
    <name evidence="15" type="ORF">POCGH01_08015900</name>
</gene>
<dbReference type="GO" id="GO:0004407">
    <property type="term" value="F:histone deacetylase activity"/>
    <property type="evidence" value="ECO:0007669"/>
    <property type="project" value="TreeGrafter"/>
</dbReference>
<feature type="compositionally biased region" description="Gly residues" evidence="13">
    <location>
        <begin position="1463"/>
        <end position="1472"/>
    </location>
</feature>
<dbReference type="Proteomes" id="UP000242942">
    <property type="component" value="Chromosome 8"/>
</dbReference>
<evidence type="ECO:0000256" key="5">
    <source>
        <dbReference type="ARBA" id="ARBA00022491"/>
    </source>
</evidence>
<keyword evidence="7" id="KW-0418">Kinase</keyword>
<evidence type="ECO:0000256" key="2">
    <source>
        <dbReference type="ARBA" id="ARBA00007374"/>
    </source>
</evidence>
<evidence type="ECO:0000256" key="13">
    <source>
        <dbReference type="SAM" id="MobiDB-lite"/>
    </source>
</evidence>
<reference evidence="15 16" key="1">
    <citation type="submission" date="2016-06" db="EMBL/GenBank/DDBJ databases">
        <authorList>
            <consortium name="Pathogen Informatics"/>
        </authorList>
    </citation>
    <scope>NUCLEOTIDE SEQUENCE [LARGE SCALE GENOMIC DNA]</scope>
    <source>
        <strain evidence="15">PocGH01</strain>
    </source>
</reference>
<evidence type="ECO:0000256" key="12">
    <source>
        <dbReference type="ARBA" id="ARBA00023242"/>
    </source>
</evidence>
<feature type="region of interest" description="Disordered" evidence="13">
    <location>
        <begin position="1658"/>
        <end position="1687"/>
    </location>
</feature>
<keyword evidence="9" id="KW-0156">Chromatin regulator</keyword>
<feature type="region of interest" description="Disordered" evidence="13">
    <location>
        <begin position="295"/>
        <end position="352"/>
    </location>
</feature>
<feature type="region of interest" description="Disordered" evidence="13">
    <location>
        <begin position="1057"/>
        <end position="1080"/>
    </location>
</feature>
<feature type="region of interest" description="Disordered" evidence="13">
    <location>
        <begin position="845"/>
        <end position="894"/>
    </location>
</feature>
<feature type="compositionally biased region" description="Acidic residues" evidence="13">
    <location>
        <begin position="1662"/>
        <end position="1679"/>
    </location>
</feature>
<keyword evidence="12" id="KW-0539">Nucleus</keyword>
<feature type="compositionally biased region" description="Acidic residues" evidence="13">
    <location>
        <begin position="1297"/>
        <end position="1306"/>
    </location>
</feature>
<dbReference type="OrthoDB" id="424012at2759"/>
<evidence type="ECO:0000256" key="1">
    <source>
        <dbReference type="ARBA" id="ARBA00004123"/>
    </source>
</evidence>
<dbReference type="SUPFAM" id="SSF52768">
    <property type="entry name" value="Arginase/deacetylase"/>
    <property type="match status" value="2"/>
</dbReference>
<evidence type="ECO:0000256" key="11">
    <source>
        <dbReference type="ARBA" id="ARBA00023163"/>
    </source>
</evidence>
<dbReference type="SUPFAM" id="SSF56104">
    <property type="entry name" value="SAICAR synthase-like"/>
    <property type="match status" value="1"/>
</dbReference>
<evidence type="ECO:0000313" key="16">
    <source>
        <dbReference type="Proteomes" id="UP000242942"/>
    </source>
</evidence>
<dbReference type="InterPro" id="IPR005522">
    <property type="entry name" value="IPK"/>
</dbReference>
<evidence type="ECO:0000256" key="7">
    <source>
        <dbReference type="ARBA" id="ARBA00022777"/>
    </source>
</evidence>
<dbReference type="VEuPathDB" id="PlasmoDB:PocGH01_08015900"/>
<feature type="compositionally biased region" description="Basic and acidic residues" evidence="13">
    <location>
        <begin position="845"/>
        <end position="873"/>
    </location>
</feature>
<dbReference type="PRINTS" id="PR01270">
    <property type="entry name" value="HDASUPER"/>
</dbReference>
<feature type="domain" description="Histone deacetylase" evidence="14">
    <location>
        <begin position="922"/>
        <end position="1046"/>
    </location>
</feature>
<dbReference type="EMBL" id="LT594589">
    <property type="protein sequence ID" value="SCP04064.1"/>
    <property type="molecule type" value="Genomic_DNA"/>
</dbReference>
<dbReference type="GO" id="GO:0016301">
    <property type="term" value="F:kinase activity"/>
    <property type="evidence" value="ECO:0007669"/>
    <property type="project" value="UniProtKB-KW"/>
</dbReference>
<dbReference type="Gene3D" id="3.40.800.20">
    <property type="entry name" value="Histone deacetylase domain"/>
    <property type="match status" value="2"/>
</dbReference>
<evidence type="ECO:0000313" key="15">
    <source>
        <dbReference type="EMBL" id="SCP04064.1"/>
    </source>
</evidence>
<organism evidence="15 16">
    <name type="scientific">Plasmodium ovale</name>
    <name type="common">malaria parasite P. ovale</name>
    <dbReference type="NCBI Taxonomy" id="36330"/>
    <lineage>
        <taxon>Eukaryota</taxon>
        <taxon>Sar</taxon>
        <taxon>Alveolata</taxon>
        <taxon>Apicomplexa</taxon>
        <taxon>Aconoidasida</taxon>
        <taxon>Haemosporida</taxon>
        <taxon>Plasmodiidae</taxon>
        <taxon>Plasmodium</taxon>
        <taxon>Plasmodium (Plasmodium)</taxon>
    </lineage>
</organism>
<comment type="similarity">
    <text evidence="2">Belongs to the inositol phosphokinase (IPK) family.</text>
</comment>
<dbReference type="Gene3D" id="3.30.470.160">
    <property type="entry name" value="Inositol polyphosphate kinase"/>
    <property type="match status" value="1"/>
</dbReference>
<feature type="domain" description="Histone deacetylase" evidence="14">
    <location>
        <begin position="751"/>
        <end position="842"/>
    </location>
</feature>
<dbReference type="GO" id="GO:0040029">
    <property type="term" value="P:epigenetic regulation of gene expression"/>
    <property type="evidence" value="ECO:0007669"/>
    <property type="project" value="TreeGrafter"/>
</dbReference>
<keyword evidence="8" id="KW-0378">Hydrolase</keyword>
<feature type="compositionally biased region" description="Basic and acidic residues" evidence="13">
    <location>
        <begin position="1057"/>
        <end position="1070"/>
    </location>
</feature>
<dbReference type="PANTHER" id="PTHR10625">
    <property type="entry name" value="HISTONE DEACETYLASE HDAC1-RELATED"/>
    <property type="match status" value="1"/>
</dbReference>
<feature type="region of interest" description="Disordered" evidence="13">
    <location>
        <begin position="1809"/>
        <end position="1829"/>
    </location>
</feature>
<keyword evidence="11" id="KW-0804">Transcription</keyword>
<feature type="compositionally biased region" description="Basic and acidic residues" evidence="13">
    <location>
        <begin position="165"/>
        <end position="188"/>
    </location>
</feature>
<dbReference type="Pfam" id="PF03770">
    <property type="entry name" value="IPK"/>
    <property type="match status" value="1"/>
</dbReference>
<dbReference type="InterPro" id="IPR037138">
    <property type="entry name" value="His_deacetylse_dom_sf"/>
</dbReference>
<evidence type="ECO:0000259" key="14">
    <source>
        <dbReference type="Pfam" id="PF00850"/>
    </source>
</evidence>
<accession>A0A1D3TGJ7</accession>
<feature type="region of interest" description="Disordered" evidence="13">
    <location>
        <begin position="1287"/>
        <end position="1306"/>
    </location>
</feature>
<feature type="compositionally biased region" description="Basic and acidic residues" evidence="13">
    <location>
        <begin position="315"/>
        <end position="334"/>
    </location>
</feature>
<feature type="region of interest" description="Disordered" evidence="13">
    <location>
        <begin position="1450"/>
        <end position="1475"/>
    </location>
</feature>
<sequence>MKKGASGNKGKNENKNILIKQDSITHFKIPNKGTIFNNLIVDQFKNINDINRYLRESSGSLSEKVKERNNESASLINDETYIIQGNRTDGTKRKKSAGSVKSVGSAKSAGSVKSVGSAKSVGSVKSVGSSKSVGSAKSVGTIKLAQGEKYIYMNGLGNHLNAKKARNDRGNRNPRELKNKRISFEMKNKKGKKSLSGSSTLRNQGDKRVKNKVQKKNYAKANMRFVKKNIFSSRSSSKEDEVSTHKHALDKIYISLKENKNVGEQMSNDFYIEYDDYDENVDGVDNLEDERVARDAGYMSDADDTSDDDSVSVGDSREMGHKRNIRADRQGESRRARKYMSSNNSSFKAHKKHKNDHENCSVRFMNNHYSNIINMLVRKSEAIFASKKKGNKYMEYDCIGFVCDEEYMCENLHFDENHVESPDRIKCIIKALKEKNIINKMVQIKCREALYDEIKECHTSSHINNIFYSLKKKLKYKKKDVIYPFDKHDTYYTSYTGTVSKRAVGGLLNLCDVILSEKNEKFKYIDFKKSFRYNYNFFKNISPNSISKYMGSKINYTTHLKRSKSESNLCVRGHAKGDFSFVDRRYKPNVTIEHIASGGNARVGNMIKDIGPSNSRHQVNTSNYRYTANIENTKQCDNLMEGECQFGGSGQDESVSLGHVMQGSTSYGNVMHGSESHNGESHNGGPHIDCPRGAGTDDGLFGVNSIAQECSEVEPEKGGDLKVCKNFLFNKGTDELCKKTYRSYSTTMCNIKDCSSNNINAFTDINCGFAAIRPPGHHCSRNNPSGFCIFNNISVACKYIFKKYGIRKIFIFDWDVHHDNGTQEIFYNDKDVLCFSIHRFDKKKDEGKRRKARNSEGFKKVDTMNCNDKEGKGKKGTTGSNKENQNVSSNMIKNQNIDSSTKINQIKKKKKKKKKKNRKMYEENLFYPRTGAKSELGSKNGYKFNINVPLEKGYNNCDVYYVFKYLLLPILQTFQPEFIFISCGFDASINDPLGECNLTHNLYQWMTLQLKCFANVFCKGRIILVLEGGYNLNYLPKCTLACIKALIKKNVNRQKEHGEDEGVEYERTNEGRPSLPVGIMSQLTSPTEKRSGTITRSDAVQRSGVNSTYMNSLDANRLDIGRKSNFAPHKDSVTFGGNNKELITLNNFLNNKHSTNDHAHFYKFKHTSDMLKKGNKAEEYYCENAYPSTATIKKKELIITGKLHYSTYKVIKYFLGILKGDPFHLNIKLPPFNVFVKKKGLDENRHDFFERKINPHGKHDRNAGKRSYNGNGNGSCNGSCSGNGNGSADGSGHCEGNDGEGMEDGQEDGIMNIHVKEKIQELNRLNKKSGKQSSVSSTTISNISHSDLYLSHDDLECTCSSDSSRDSKKKVILLNRLKSRINKHMNTSSSALEVVSGRRKKRKKLANKTKLFCSNSKNVNNGEGVEIWDLTQAQDLQNGITLLDDFRRGRSSTNSMRRSANHGGHGGQGGHGRSYIDMKKQSHLKSGGILVNSSHLFNHKQLHIRSPPLNGDVDKVNNCHMHCDLTNLKYSDNQLQNSFTMYTKSKKGFIFFYGSGHRNQWVLPVHKKITRIIKLCSESESFFYAWLYLCCEKNICITNTKSNYSSILEDKVRVKGMYISRDFSEDERRLGKQFLKFTVPCYHSFLKRSQLQRLGSIRREETNEEVENNPDEAIGEDAENPQSSLHGNLCDPNDAYINKCISDILKMNHNKGNDMTKEGGGDLRVNGNVSRKISFKKKSADDDMCIGTGQKRHLNEDERDNSDQVVILLNGDEKVPRVYKENGRNGDTHFLRKSNSVEMILDRISTDNMVSRSNDDMPNGRRSYTQGKKKAVAKRETCGTSEKGGLRNNGKEKHFCKDEYKTAVCLANVLSTMRHPCVMDVKMGIRLYGDNCDKKSIQKKIEKAKNRSCLSHGFHLTSVIGWCKKKKEPFFISKEDAHSIKNDHDFVGAFISYFLACDNIHLSLLLLKKILIILEHMKNFFEHQKYFAFYGSSLLFVFDSDPSKNKCEHLENDNYTYVQPGLGHYINASPVEKANGDNGNIHERYKMGDKNKQEKYNKWEKTNYREILNFREKIQKIFEDSLTDKERSIYIGSKLNTKVLKSANVYIIDFAHASLNKKEKDTGFLLGITSLHRILKKTIERLQSVYLGK</sequence>
<dbReference type="VEuPathDB" id="PlasmoDB:POWCR01_080013100"/>
<keyword evidence="10" id="KW-0805">Transcription regulation</keyword>
<dbReference type="PANTHER" id="PTHR10625:SF5">
    <property type="entry name" value="HISTONE DEACETYLASE"/>
    <property type="match status" value="1"/>
</dbReference>
<comment type="subcellular location">
    <subcellularLocation>
        <location evidence="1">Nucleus</location>
    </subcellularLocation>
</comment>
<evidence type="ECO:0000256" key="9">
    <source>
        <dbReference type="ARBA" id="ARBA00022853"/>
    </source>
</evidence>
<dbReference type="InterPro" id="IPR023696">
    <property type="entry name" value="Ureohydrolase_dom_sf"/>
</dbReference>
<feature type="compositionally biased region" description="Low complexity" evidence="13">
    <location>
        <begin position="97"/>
        <end position="135"/>
    </location>
</feature>
<feature type="compositionally biased region" description="Acidic residues" evidence="13">
    <location>
        <begin position="301"/>
        <end position="310"/>
    </location>
</feature>
<dbReference type="CDD" id="cd09992">
    <property type="entry name" value="HDAC_classII"/>
    <property type="match status" value="1"/>
</dbReference>
<feature type="compositionally biased region" description="Polar residues" evidence="13">
    <location>
        <begin position="885"/>
        <end position="894"/>
    </location>
</feature>
<feature type="region of interest" description="Disordered" evidence="13">
    <location>
        <begin position="161"/>
        <end position="212"/>
    </location>
</feature>
<dbReference type="GO" id="GO:0032958">
    <property type="term" value="P:inositol phosphate biosynthetic process"/>
    <property type="evidence" value="ECO:0007669"/>
    <property type="project" value="InterPro"/>
</dbReference>
<evidence type="ECO:0000256" key="6">
    <source>
        <dbReference type="ARBA" id="ARBA00022679"/>
    </source>
</evidence>